<dbReference type="Proteomes" id="UP000322460">
    <property type="component" value="Segment"/>
</dbReference>
<dbReference type="EMBL" id="MK249216">
    <property type="protein sequence ID" value="QCQ85056.1"/>
    <property type="molecule type" value="Genomic_DNA"/>
</dbReference>
<name>A0A4P8PM11_9VIRU</name>
<organism evidence="1">
    <name type="scientific">Blackfly microvirus SF02</name>
    <dbReference type="NCBI Taxonomy" id="2576452"/>
    <lineage>
        <taxon>Viruses</taxon>
        <taxon>Monodnaviria</taxon>
        <taxon>Sangervirae</taxon>
        <taxon>Phixviricota</taxon>
        <taxon>Malgrandaviricetes</taxon>
        <taxon>Petitvirales</taxon>
        <taxon>Microviridae</taxon>
        <taxon>Microvirus</taxon>
    </lineage>
</organism>
<proteinExistence type="predicted"/>
<protein>
    <submittedName>
        <fullName evidence="1">Uncharacterized protein</fullName>
    </submittedName>
</protein>
<sequence>MSKISYEEKNGASKLKMETPTQEVVVGWIKRDLEAAHYFLGILRKYPEIIEKLGVEMFEYIKKTEMGAGIDHEENKPTND</sequence>
<accession>A0A4P8PM11</accession>
<reference evidence="1" key="1">
    <citation type="submission" date="2018-12" db="EMBL/GenBank/DDBJ databases">
        <title>Singled stranded DNA viruses identified in blackflies (Austrosimulium ungulatum) sampled in New Zealand.</title>
        <authorList>
            <person name="Kraberger S."/>
            <person name="Fontenele R.S."/>
            <person name="Schmidlin K."/>
            <person name="Walters M."/>
            <person name="Varsani A."/>
        </authorList>
    </citation>
    <scope>NUCLEOTIDE SEQUENCE [LARGE SCALE GENOMIC DNA]</scope>
    <source>
        <strain evidence="1">167</strain>
    </source>
</reference>
<evidence type="ECO:0000313" key="1">
    <source>
        <dbReference type="EMBL" id="QCQ85056.1"/>
    </source>
</evidence>